<dbReference type="EMBL" id="SODF01000002">
    <property type="protein sequence ID" value="TDW18686.1"/>
    <property type="molecule type" value="Genomic_DNA"/>
</dbReference>
<dbReference type="EC" id="6.2.1.1" evidence="2 7"/>
<sequence>MTNAEPPQAGAQPESESGAQSEALSNLMHEERRFDPPAELAANANLKADAYDRAAADFEGFWAEQAKRLTWAVEPTETLDWSNAPFAKWYADGKLNAAYNCVDRHVENGLGDKVAYYFEGEPGDTREITYAQLKDEVSKAANALLELNVKPGDIVAIYMPMIPETVVAMLACARIGAPHTVIFGGFSAEALKDRILDCDARVVITSDGGYRRGAPAALKPAVDAALVDCPDVRNVLVVKRTGQETEMADGRDLWWEDFVGKQSTEHTPEAFDAEHPLYVMYTSGSTGKPKGILHTTGGYLVGTSYTQWGVFDLKPDTDVYWTAADIGWVTGHSYIVYGALANATTSVLYEGTPDTPHQGRWWEIVQKYKVSILYCAPTAIRTFMKWGKEIPEKFDLSTLRVIGSVGEPINPEAYIWYRENIGGNKAPVVDTWWQTETGMHMISPLPGVTSGKPGAAMKAIPGVSVDVVDDAGKSVPDGSGGYLVITKPWPAMLRTLWGDDQRFKDTYWSRWPGVYFAGDGAKKDEDGDIWLLGRVDDVMNVSGHRLSTTEIESALVSHPKVAEAAVVGASDPTTGQAIAAFVILRSEAGDGGPDVVQELRNHVAKEIGPIAKPRQIMVVSELPKTRSGKIMRRLLRDVAENREVGDVTTLADSTVMDLIKTNLEAGKSED</sequence>
<evidence type="ECO:0000256" key="2">
    <source>
        <dbReference type="ARBA" id="ARBA00013275"/>
    </source>
</evidence>
<reference evidence="12 13" key="1">
    <citation type="submission" date="2019-03" db="EMBL/GenBank/DDBJ databases">
        <title>Genomic Encyclopedia of Type Strains, Phase III (KMG-III): the genomes of soil and plant-associated and newly described type strains.</title>
        <authorList>
            <person name="Whitman W."/>
        </authorList>
    </citation>
    <scope>NUCLEOTIDE SEQUENCE [LARGE SCALE GENOMIC DNA]</scope>
    <source>
        <strain evidence="12 13">VKM Ac-2570</strain>
    </source>
</reference>
<feature type="domain" description="Acetyl-coenzyme A synthetase N-terminal" evidence="11">
    <location>
        <begin position="49"/>
        <end position="101"/>
    </location>
</feature>
<dbReference type="Proteomes" id="UP000295447">
    <property type="component" value="Unassembled WGS sequence"/>
</dbReference>
<dbReference type="InterPro" id="IPR032387">
    <property type="entry name" value="ACAS_N"/>
</dbReference>
<dbReference type="GO" id="GO:0005524">
    <property type="term" value="F:ATP binding"/>
    <property type="evidence" value="ECO:0007669"/>
    <property type="project" value="UniProtKB-KW"/>
</dbReference>
<evidence type="ECO:0000256" key="1">
    <source>
        <dbReference type="ARBA" id="ARBA00006432"/>
    </source>
</evidence>
<dbReference type="InterPro" id="IPR020845">
    <property type="entry name" value="AMP-binding_CS"/>
</dbReference>
<dbReference type="PROSITE" id="PS00455">
    <property type="entry name" value="AMP_BINDING"/>
    <property type="match status" value="1"/>
</dbReference>
<dbReference type="CDD" id="cd05966">
    <property type="entry name" value="ACS"/>
    <property type="match status" value="1"/>
</dbReference>
<dbReference type="Gene3D" id="3.30.300.30">
    <property type="match status" value="1"/>
</dbReference>
<accession>A0A4R7ZN07</accession>
<dbReference type="InterPro" id="IPR025110">
    <property type="entry name" value="AMP-bd_C"/>
</dbReference>
<evidence type="ECO:0000256" key="7">
    <source>
        <dbReference type="NCBIfam" id="TIGR02188"/>
    </source>
</evidence>
<dbReference type="GO" id="GO:0005829">
    <property type="term" value="C:cytosol"/>
    <property type="evidence" value="ECO:0007669"/>
    <property type="project" value="TreeGrafter"/>
</dbReference>
<feature type="region of interest" description="Disordered" evidence="8">
    <location>
        <begin position="1"/>
        <end position="35"/>
    </location>
</feature>
<dbReference type="NCBIfam" id="TIGR02188">
    <property type="entry name" value="Ac_CoA_lig_AcsA"/>
    <property type="match status" value="1"/>
</dbReference>
<dbReference type="SUPFAM" id="SSF56801">
    <property type="entry name" value="Acetyl-CoA synthetase-like"/>
    <property type="match status" value="1"/>
</dbReference>
<dbReference type="InterPro" id="IPR000873">
    <property type="entry name" value="AMP-dep_synth/lig_dom"/>
</dbReference>
<dbReference type="Gene3D" id="3.40.50.12780">
    <property type="entry name" value="N-terminal domain of ligase-like"/>
    <property type="match status" value="1"/>
</dbReference>
<evidence type="ECO:0000256" key="3">
    <source>
        <dbReference type="ARBA" id="ARBA00022598"/>
    </source>
</evidence>
<comment type="similarity">
    <text evidence="1">Belongs to the ATP-dependent AMP-binding enzyme family.</text>
</comment>
<dbReference type="Pfam" id="PF00501">
    <property type="entry name" value="AMP-binding"/>
    <property type="match status" value="1"/>
</dbReference>
<evidence type="ECO:0000256" key="8">
    <source>
        <dbReference type="SAM" id="MobiDB-lite"/>
    </source>
</evidence>
<dbReference type="NCBIfam" id="NF001208">
    <property type="entry name" value="PRK00174.1"/>
    <property type="match status" value="1"/>
</dbReference>
<protein>
    <recommendedName>
        <fullName evidence="2 7">Acetate--CoA ligase</fullName>
        <ecNumber evidence="2 7">6.2.1.1</ecNumber>
    </recommendedName>
</protein>
<evidence type="ECO:0000256" key="6">
    <source>
        <dbReference type="ARBA" id="ARBA00022990"/>
    </source>
</evidence>
<gene>
    <name evidence="12" type="ORF">EV650_5282</name>
</gene>
<keyword evidence="4" id="KW-0547">Nucleotide-binding</keyword>
<feature type="domain" description="AMP-binding enzyme C-terminal" evidence="10">
    <location>
        <begin position="550"/>
        <end position="629"/>
    </location>
</feature>
<keyword evidence="5" id="KW-0067">ATP-binding</keyword>
<dbReference type="AlphaFoldDB" id="A0A4R7ZN07"/>
<dbReference type="GO" id="GO:0016208">
    <property type="term" value="F:AMP binding"/>
    <property type="evidence" value="ECO:0007669"/>
    <property type="project" value="InterPro"/>
</dbReference>
<name>A0A4R7ZN07_9ACTN</name>
<dbReference type="Pfam" id="PF13193">
    <property type="entry name" value="AMP-binding_C"/>
    <property type="match status" value="1"/>
</dbReference>
<keyword evidence="6" id="KW-0007">Acetylation</keyword>
<dbReference type="InterPro" id="IPR042099">
    <property type="entry name" value="ANL_N_sf"/>
</dbReference>
<evidence type="ECO:0000313" key="12">
    <source>
        <dbReference type="EMBL" id="TDW18686.1"/>
    </source>
</evidence>
<proteinExistence type="inferred from homology"/>
<dbReference type="PANTHER" id="PTHR24095">
    <property type="entry name" value="ACETYL-COENZYME A SYNTHETASE"/>
    <property type="match status" value="1"/>
</dbReference>
<keyword evidence="13" id="KW-1185">Reference proteome</keyword>
<keyword evidence="3" id="KW-0436">Ligase</keyword>
<dbReference type="InterPro" id="IPR011904">
    <property type="entry name" value="Ac_CoA_lig"/>
</dbReference>
<dbReference type="InterPro" id="IPR045851">
    <property type="entry name" value="AMP-bd_C_sf"/>
</dbReference>
<comment type="caution">
    <text evidence="12">The sequence shown here is derived from an EMBL/GenBank/DDBJ whole genome shotgun (WGS) entry which is preliminary data.</text>
</comment>
<evidence type="ECO:0000259" key="9">
    <source>
        <dbReference type="Pfam" id="PF00501"/>
    </source>
</evidence>
<evidence type="ECO:0000256" key="4">
    <source>
        <dbReference type="ARBA" id="ARBA00022741"/>
    </source>
</evidence>
<dbReference type="GO" id="GO:0019427">
    <property type="term" value="P:acetyl-CoA biosynthetic process from acetate"/>
    <property type="evidence" value="ECO:0007669"/>
    <property type="project" value="UniProtKB-UniRule"/>
</dbReference>
<evidence type="ECO:0000259" key="11">
    <source>
        <dbReference type="Pfam" id="PF16177"/>
    </source>
</evidence>
<evidence type="ECO:0000313" key="13">
    <source>
        <dbReference type="Proteomes" id="UP000295447"/>
    </source>
</evidence>
<dbReference type="Pfam" id="PF16177">
    <property type="entry name" value="ACAS_N"/>
    <property type="match status" value="1"/>
</dbReference>
<dbReference type="PANTHER" id="PTHR24095:SF14">
    <property type="entry name" value="ACETYL-COENZYME A SYNTHETASE 1"/>
    <property type="match status" value="1"/>
</dbReference>
<feature type="domain" description="AMP-dependent synthetase/ligase" evidence="9">
    <location>
        <begin position="109"/>
        <end position="489"/>
    </location>
</feature>
<dbReference type="GO" id="GO:0003987">
    <property type="term" value="F:acetate-CoA ligase activity"/>
    <property type="evidence" value="ECO:0007669"/>
    <property type="project" value="UniProtKB-UniRule"/>
</dbReference>
<dbReference type="FunFam" id="3.40.50.12780:FF:000001">
    <property type="entry name" value="Acetyl-coenzyme A synthetase"/>
    <property type="match status" value="1"/>
</dbReference>
<evidence type="ECO:0000259" key="10">
    <source>
        <dbReference type="Pfam" id="PF13193"/>
    </source>
</evidence>
<feature type="compositionally biased region" description="Polar residues" evidence="8">
    <location>
        <begin position="14"/>
        <end position="24"/>
    </location>
</feature>
<organism evidence="12 13">
    <name type="scientific">Kribbella kalugense</name>
    <dbReference type="NCBI Taxonomy" id="2512221"/>
    <lineage>
        <taxon>Bacteria</taxon>
        <taxon>Bacillati</taxon>
        <taxon>Actinomycetota</taxon>
        <taxon>Actinomycetes</taxon>
        <taxon>Propionibacteriales</taxon>
        <taxon>Kribbellaceae</taxon>
        <taxon>Kribbella</taxon>
    </lineage>
</organism>
<evidence type="ECO:0000256" key="5">
    <source>
        <dbReference type="ARBA" id="ARBA00022840"/>
    </source>
</evidence>